<reference evidence="2 3" key="1">
    <citation type="submission" date="2013-08" db="EMBL/GenBank/DDBJ databases">
        <title>The genome sequence of Skermanella stibiiresistens.</title>
        <authorList>
            <person name="Zhu W."/>
            <person name="Wang G."/>
        </authorList>
    </citation>
    <scope>NUCLEOTIDE SEQUENCE [LARGE SCALE GENOMIC DNA]</scope>
    <source>
        <strain evidence="2 3">SB22</strain>
    </source>
</reference>
<dbReference type="AlphaFoldDB" id="W9GZK5"/>
<accession>W9GZK5</accession>
<evidence type="ECO:0000313" key="3">
    <source>
        <dbReference type="Proteomes" id="UP000019486"/>
    </source>
</evidence>
<evidence type="ECO:0000313" key="2">
    <source>
        <dbReference type="EMBL" id="EWY37892.1"/>
    </source>
</evidence>
<keyword evidence="3" id="KW-1185">Reference proteome</keyword>
<organism evidence="2 3">
    <name type="scientific">Skermanella stibiiresistens SB22</name>
    <dbReference type="NCBI Taxonomy" id="1385369"/>
    <lineage>
        <taxon>Bacteria</taxon>
        <taxon>Pseudomonadati</taxon>
        <taxon>Pseudomonadota</taxon>
        <taxon>Alphaproteobacteria</taxon>
        <taxon>Rhodospirillales</taxon>
        <taxon>Azospirillaceae</taxon>
        <taxon>Skermanella</taxon>
    </lineage>
</organism>
<protein>
    <submittedName>
        <fullName evidence="2">Uncharacterized protein</fullName>
    </submittedName>
</protein>
<proteinExistence type="predicted"/>
<dbReference type="OrthoDB" id="7323958at2"/>
<evidence type="ECO:0000256" key="1">
    <source>
        <dbReference type="SAM" id="MobiDB-lite"/>
    </source>
</evidence>
<gene>
    <name evidence="2" type="ORF">N825_15940</name>
</gene>
<dbReference type="STRING" id="1385369.N825_15940"/>
<feature type="region of interest" description="Disordered" evidence="1">
    <location>
        <begin position="1"/>
        <end position="24"/>
    </location>
</feature>
<dbReference type="PATRIC" id="fig|1385369.3.peg.5040"/>
<dbReference type="Proteomes" id="UP000019486">
    <property type="component" value="Unassembled WGS sequence"/>
</dbReference>
<sequence length="335" mass="38254">MTAADQLPQANGVTSVDDTDSDDRSQTFKFEHKVFSMEGGCFSYVKNTQEAAFHFPLGDLKGSIAIPVLRSEFDLSPETKDGKLLGIVEKSLRFVREIRPNDSIPHELLDGTASWTVEEKHHTIARNRLTMQLVSWLTGGETLMVDMAQLEQLADDPQTKLRVQEAFARAAEKLGIGADRKQEVVDMIDKLARELSYIEALRDRYGRVQYINAQLAILSKLYKREPGVRNEIFRMQILIRPPVADFDTMFTQADAQTGEILAVLRNIGAQTKFIRETRDELHHRLMLWDEMIVPWSNITVERSAEIEALLKDTYRFLARNFAISNDWPLTGRRGR</sequence>
<comment type="caution">
    <text evidence="2">The sequence shown here is derived from an EMBL/GenBank/DDBJ whole genome shotgun (WGS) entry which is preliminary data.</text>
</comment>
<name>W9GZK5_9PROT</name>
<dbReference type="RefSeq" id="WP_051512954.1">
    <property type="nucleotide sequence ID" value="NZ_AVFL01000022.1"/>
</dbReference>
<dbReference type="EMBL" id="AVFL01000022">
    <property type="protein sequence ID" value="EWY37892.1"/>
    <property type="molecule type" value="Genomic_DNA"/>
</dbReference>